<evidence type="ECO:0000313" key="3">
    <source>
        <dbReference type="Proteomes" id="UP000642144"/>
    </source>
</evidence>
<organism evidence="2 3">
    <name type="scientific">Duganella levis</name>
    <dbReference type="NCBI Taxonomy" id="2692169"/>
    <lineage>
        <taxon>Bacteria</taxon>
        <taxon>Pseudomonadati</taxon>
        <taxon>Pseudomonadota</taxon>
        <taxon>Betaproteobacteria</taxon>
        <taxon>Burkholderiales</taxon>
        <taxon>Oxalobacteraceae</taxon>
        <taxon>Telluria group</taxon>
        <taxon>Duganella</taxon>
    </lineage>
</organism>
<evidence type="ECO:0000256" key="1">
    <source>
        <dbReference type="SAM" id="SignalP"/>
    </source>
</evidence>
<comment type="caution">
    <text evidence="2">The sequence shown here is derived from an EMBL/GenBank/DDBJ whole genome shotgun (WGS) entry which is preliminary data.</text>
</comment>
<dbReference type="RefSeq" id="WP_161055370.1">
    <property type="nucleotide sequence ID" value="NZ_WWCT01000009.1"/>
</dbReference>
<dbReference type="Proteomes" id="UP000642144">
    <property type="component" value="Unassembled WGS sequence"/>
</dbReference>
<protein>
    <recommendedName>
        <fullName evidence="4">DUF1573 domain-containing protein</fullName>
    </recommendedName>
</protein>
<keyword evidence="3" id="KW-1185">Reference proteome</keyword>
<feature type="chain" id="PRO_5045853399" description="DUF1573 domain-containing protein" evidence="1">
    <location>
        <begin position="18"/>
        <end position="158"/>
    </location>
</feature>
<accession>A0ABW9W0H9</accession>
<evidence type="ECO:0008006" key="4">
    <source>
        <dbReference type="Google" id="ProtNLM"/>
    </source>
</evidence>
<sequence>MKKLLLILMSLSASAMAQDIVLTGRLESATLIPFGVDSCKSKSGSTPNADGSTRVTISNACGCEDIKLKVEQVYAGSSAKPGEVVTVHADLGEWCKPSLPVTRDPVLVHTRGDGLFYWSALTNKDGALYFEPARLALKGVTPRKELAPLNALPDMLKQ</sequence>
<proteinExistence type="predicted"/>
<name>A0ABW9W0H9_9BURK</name>
<evidence type="ECO:0000313" key="2">
    <source>
        <dbReference type="EMBL" id="MYN27421.1"/>
    </source>
</evidence>
<feature type="signal peptide" evidence="1">
    <location>
        <begin position="1"/>
        <end position="17"/>
    </location>
</feature>
<keyword evidence="1" id="KW-0732">Signal</keyword>
<gene>
    <name evidence="2" type="ORF">GTP69_13460</name>
</gene>
<dbReference type="EMBL" id="WWCT01000009">
    <property type="protein sequence ID" value="MYN27421.1"/>
    <property type="molecule type" value="Genomic_DNA"/>
</dbReference>
<reference evidence="2 3" key="1">
    <citation type="submission" date="2019-12" db="EMBL/GenBank/DDBJ databases">
        <title>Novel species isolated from a subtropical stream in China.</title>
        <authorList>
            <person name="Lu H."/>
        </authorList>
    </citation>
    <scope>NUCLEOTIDE SEQUENCE [LARGE SCALE GENOMIC DNA]</scope>
    <source>
        <strain evidence="2 3">CY42W</strain>
    </source>
</reference>